<dbReference type="Gene3D" id="3.40.50.620">
    <property type="entry name" value="HUPs"/>
    <property type="match status" value="1"/>
</dbReference>
<dbReference type="Proteomes" id="UP000434582">
    <property type="component" value="Unassembled WGS sequence"/>
</dbReference>
<evidence type="ECO:0000313" key="4">
    <source>
        <dbReference type="Proteomes" id="UP000434582"/>
    </source>
</evidence>
<feature type="domain" description="UspA" evidence="2">
    <location>
        <begin position="1"/>
        <end position="140"/>
    </location>
</feature>
<dbReference type="Pfam" id="PF00582">
    <property type="entry name" value="Usp"/>
    <property type="match status" value="1"/>
</dbReference>
<evidence type="ECO:0000259" key="2">
    <source>
        <dbReference type="Pfam" id="PF00582"/>
    </source>
</evidence>
<dbReference type="InterPro" id="IPR014729">
    <property type="entry name" value="Rossmann-like_a/b/a_fold"/>
</dbReference>
<dbReference type="OrthoDB" id="9792500at2"/>
<sequence>MPKTVLVAVDLDHAEMHRRVLREGARLAGFYEAKLCVITVLPPLDGNVSTYFRDDAADRMIHDTQVALHRFTRETLGSDKHVQHIICHGSTYEQILAMAEEISADLVVMGAHKPKLQDFIMGPNAARVSRHCRCSVYIVRETDDED</sequence>
<dbReference type="CDD" id="cd00293">
    <property type="entry name" value="USP-like"/>
    <property type="match status" value="1"/>
</dbReference>
<proteinExistence type="inferred from homology"/>
<dbReference type="PANTHER" id="PTHR46268">
    <property type="entry name" value="STRESS RESPONSE PROTEIN NHAX"/>
    <property type="match status" value="1"/>
</dbReference>
<comment type="similarity">
    <text evidence="1">Belongs to the universal stress protein A family.</text>
</comment>
<dbReference type="RefSeq" id="WP_153344266.1">
    <property type="nucleotide sequence ID" value="NZ_WIVE01000033.1"/>
</dbReference>
<dbReference type="PANTHER" id="PTHR46268:SF6">
    <property type="entry name" value="UNIVERSAL STRESS PROTEIN UP12"/>
    <property type="match status" value="1"/>
</dbReference>
<dbReference type="PRINTS" id="PR01438">
    <property type="entry name" value="UNVRSLSTRESS"/>
</dbReference>
<accession>A0A7X1ZEJ2</accession>
<reference evidence="3 4" key="1">
    <citation type="submission" date="2019-10" db="EMBL/GenBank/DDBJ databases">
        <title>Draft whole-genome sequence of the purple nonsulfur photosynthetic bacterium Roseospira navarrensis DSM 15114.</title>
        <authorList>
            <person name="Kyndt J.A."/>
            <person name="Meyer T.E."/>
        </authorList>
    </citation>
    <scope>NUCLEOTIDE SEQUENCE [LARGE SCALE GENOMIC DNA]</scope>
    <source>
        <strain evidence="3 4">DSM 15114</strain>
    </source>
</reference>
<dbReference type="EMBL" id="WIVE01000033">
    <property type="protein sequence ID" value="MQX37109.1"/>
    <property type="molecule type" value="Genomic_DNA"/>
</dbReference>
<organism evidence="3 4">
    <name type="scientific">Roseospira navarrensis</name>
    <dbReference type="NCBI Taxonomy" id="140058"/>
    <lineage>
        <taxon>Bacteria</taxon>
        <taxon>Pseudomonadati</taxon>
        <taxon>Pseudomonadota</taxon>
        <taxon>Alphaproteobacteria</taxon>
        <taxon>Rhodospirillales</taxon>
        <taxon>Rhodospirillaceae</taxon>
        <taxon>Roseospira</taxon>
    </lineage>
</organism>
<dbReference type="InterPro" id="IPR006015">
    <property type="entry name" value="Universal_stress_UspA"/>
</dbReference>
<keyword evidence="4" id="KW-1185">Reference proteome</keyword>
<evidence type="ECO:0000313" key="3">
    <source>
        <dbReference type="EMBL" id="MQX37109.1"/>
    </source>
</evidence>
<name>A0A7X1ZEJ2_9PROT</name>
<dbReference type="InterPro" id="IPR006016">
    <property type="entry name" value="UspA"/>
</dbReference>
<protein>
    <submittedName>
        <fullName evidence="3">Universal stress protein</fullName>
    </submittedName>
</protein>
<gene>
    <name evidence="3" type="ORF">GHC57_11325</name>
</gene>
<dbReference type="SUPFAM" id="SSF52402">
    <property type="entry name" value="Adenine nucleotide alpha hydrolases-like"/>
    <property type="match status" value="1"/>
</dbReference>
<evidence type="ECO:0000256" key="1">
    <source>
        <dbReference type="ARBA" id="ARBA00008791"/>
    </source>
</evidence>
<dbReference type="AlphaFoldDB" id="A0A7X1ZEJ2"/>
<comment type="caution">
    <text evidence="3">The sequence shown here is derived from an EMBL/GenBank/DDBJ whole genome shotgun (WGS) entry which is preliminary data.</text>
</comment>